<keyword evidence="4" id="KW-1185">Reference proteome</keyword>
<dbReference type="Gene3D" id="3.40.50.720">
    <property type="entry name" value="NAD(P)-binding Rossmann-like Domain"/>
    <property type="match status" value="1"/>
</dbReference>
<dbReference type="Proteomes" id="UP000428260">
    <property type="component" value="Chromosome"/>
</dbReference>
<evidence type="ECO:0000313" key="4">
    <source>
        <dbReference type="Proteomes" id="UP000428260"/>
    </source>
</evidence>
<dbReference type="InterPro" id="IPR018931">
    <property type="entry name" value="DUF2520"/>
</dbReference>
<evidence type="ECO:0000313" key="3">
    <source>
        <dbReference type="EMBL" id="QGY45949.1"/>
    </source>
</evidence>
<evidence type="ECO:0000259" key="1">
    <source>
        <dbReference type="Pfam" id="PF03807"/>
    </source>
</evidence>
<gene>
    <name evidence="3" type="ORF">GM418_20430</name>
</gene>
<dbReference type="InterPro" id="IPR036291">
    <property type="entry name" value="NAD(P)-bd_dom_sf"/>
</dbReference>
<dbReference type="EMBL" id="CP046401">
    <property type="protein sequence ID" value="QGY45949.1"/>
    <property type="molecule type" value="Genomic_DNA"/>
</dbReference>
<sequence length="259" mass="29076">MSLNFCFLGAGNLATHLSKSLKEKGFNIIQVYSKTNKSAKTLADVLNSDYTTSPAKITINADVYFVALKDAVFDEVLSKINLENKLVVHCSGSLPVSVLSAYSDKTGVFYPLQTFSKQRDVDFHKIPVFVEANSEEIQNKLIQIAEKISDSVTVLESAKRKYLHIAAVFACNFVNHFYTISAEILKTKDIPFEVLQPLILETALKVQEIEPEKAQTGPAVRFDENIISDHLNEIKDLKNYAELYNSISKSIFEHHQNLK</sequence>
<dbReference type="PANTHER" id="PTHR40459">
    <property type="entry name" value="CONSERVED HYPOTHETICAL ALANINE AND LEUCINE RICH PROTEIN"/>
    <property type="match status" value="1"/>
</dbReference>
<accession>A0A6I6JX80</accession>
<dbReference type="RefSeq" id="WP_158869088.1">
    <property type="nucleotide sequence ID" value="NZ_CP046401.1"/>
</dbReference>
<organism evidence="3 4">
    <name type="scientific">Maribellus comscasis</name>
    <dbReference type="NCBI Taxonomy" id="2681766"/>
    <lineage>
        <taxon>Bacteria</taxon>
        <taxon>Pseudomonadati</taxon>
        <taxon>Bacteroidota</taxon>
        <taxon>Bacteroidia</taxon>
        <taxon>Marinilabiliales</taxon>
        <taxon>Prolixibacteraceae</taxon>
        <taxon>Maribellus</taxon>
    </lineage>
</organism>
<dbReference type="InterPro" id="IPR008927">
    <property type="entry name" value="6-PGluconate_DH-like_C_sf"/>
</dbReference>
<dbReference type="InterPro" id="IPR037108">
    <property type="entry name" value="TM1727-like_C_sf"/>
</dbReference>
<dbReference type="AlphaFoldDB" id="A0A6I6JX80"/>
<dbReference type="Pfam" id="PF10728">
    <property type="entry name" value="DUF2520"/>
    <property type="match status" value="1"/>
</dbReference>
<dbReference type="KEGG" id="mcos:GM418_20430"/>
<name>A0A6I6JX80_9BACT</name>
<dbReference type="SUPFAM" id="SSF48179">
    <property type="entry name" value="6-phosphogluconate dehydrogenase C-terminal domain-like"/>
    <property type="match status" value="1"/>
</dbReference>
<protein>
    <submittedName>
        <fullName evidence="3">DUF2520 domain-containing protein</fullName>
    </submittedName>
</protein>
<dbReference type="SUPFAM" id="SSF51735">
    <property type="entry name" value="NAD(P)-binding Rossmann-fold domains"/>
    <property type="match status" value="1"/>
</dbReference>
<evidence type="ECO:0000259" key="2">
    <source>
        <dbReference type="Pfam" id="PF10728"/>
    </source>
</evidence>
<dbReference type="InterPro" id="IPR028939">
    <property type="entry name" value="P5C_Rdtase_cat_N"/>
</dbReference>
<dbReference type="Pfam" id="PF03807">
    <property type="entry name" value="F420_oxidored"/>
    <property type="match status" value="1"/>
</dbReference>
<dbReference type="PANTHER" id="PTHR40459:SF1">
    <property type="entry name" value="CONSERVED HYPOTHETICAL ALANINE AND LEUCINE RICH PROTEIN"/>
    <property type="match status" value="1"/>
</dbReference>
<feature type="domain" description="DUF2520" evidence="2">
    <location>
        <begin position="126"/>
        <end position="251"/>
    </location>
</feature>
<dbReference type="Gene3D" id="1.10.1040.20">
    <property type="entry name" value="ProC-like, C-terminal domain"/>
    <property type="match status" value="1"/>
</dbReference>
<reference evidence="3 4" key="1">
    <citation type="submission" date="2019-11" db="EMBL/GenBank/DDBJ databases">
        <authorList>
            <person name="Zheng R.K."/>
            <person name="Sun C.M."/>
        </authorList>
    </citation>
    <scope>NUCLEOTIDE SEQUENCE [LARGE SCALE GENOMIC DNA]</scope>
    <source>
        <strain evidence="3 4">WC007</strain>
    </source>
</reference>
<feature type="domain" description="Pyrroline-5-carboxylate reductase catalytic N-terminal" evidence="1">
    <location>
        <begin position="5"/>
        <end position="90"/>
    </location>
</feature>
<proteinExistence type="predicted"/>